<gene>
    <name evidence="2" type="ORF">GCM10012289_26930</name>
</gene>
<reference evidence="2" key="2">
    <citation type="submission" date="2020-09" db="EMBL/GenBank/DDBJ databases">
        <authorList>
            <person name="Sun Q."/>
            <person name="Zhou Y."/>
        </authorList>
    </citation>
    <scope>NUCLEOTIDE SEQUENCE</scope>
    <source>
        <strain evidence="2">CGMCC 4.7368</strain>
    </source>
</reference>
<dbReference type="InterPro" id="IPR013766">
    <property type="entry name" value="Thioredoxin_domain"/>
</dbReference>
<organism evidence="2 3">
    <name type="scientific">Nonomuraea cavernae</name>
    <dbReference type="NCBI Taxonomy" id="2045107"/>
    <lineage>
        <taxon>Bacteria</taxon>
        <taxon>Bacillati</taxon>
        <taxon>Actinomycetota</taxon>
        <taxon>Actinomycetes</taxon>
        <taxon>Streptosporangiales</taxon>
        <taxon>Streptosporangiaceae</taxon>
        <taxon>Nonomuraea</taxon>
    </lineage>
</organism>
<evidence type="ECO:0000313" key="3">
    <source>
        <dbReference type="Proteomes" id="UP000646523"/>
    </source>
</evidence>
<dbReference type="EMBL" id="BMNH01000006">
    <property type="protein sequence ID" value="GGO68355.1"/>
    <property type="molecule type" value="Genomic_DNA"/>
</dbReference>
<reference evidence="2" key="1">
    <citation type="journal article" date="2014" name="Int. J. Syst. Evol. Microbiol.">
        <title>Complete genome sequence of Corynebacterium casei LMG S-19264T (=DSM 44701T), isolated from a smear-ripened cheese.</title>
        <authorList>
            <consortium name="US DOE Joint Genome Institute (JGI-PGF)"/>
            <person name="Walter F."/>
            <person name="Albersmeier A."/>
            <person name="Kalinowski J."/>
            <person name="Ruckert C."/>
        </authorList>
    </citation>
    <scope>NUCLEOTIDE SEQUENCE</scope>
    <source>
        <strain evidence="2">CGMCC 4.7368</strain>
    </source>
</reference>
<dbReference type="Pfam" id="PF00085">
    <property type="entry name" value="Thioredoxin"/>
    <property type="match status" value="1"/>
</dbReference>
<comment type="caution">
    <text evidence="2">The sequence shown here is derived from an EMBL/GenBank/DDBJ whole genome shotgun (WGS) entry which is preliminary data.</text>
</comment>
<dbReference type="InterPro" id="IPR036249">
    <property type="entry name" value="Thioredoxin-like_sf"/>
</dbReference>
<dbReference type="Gene3D" id="3.40.30.10">
    <property type="entry name" value="Glutaredoxin"/>
    <property type="match status" value="1"/>
</dbReference>
<protein>
    <submittedName>
        <fullName evidence="2">Thiol reductase thioredoxin</fullName>
    </submittedName>
</protein>
<dbReference type="RefSeq" id="WP_189124398.1">
    <property type="nucleotide sequence ID" value="NZ_BMNH01000006.1"/>
</dbReference>
<evidence type="ECO:0000313" key="2">
    <source>
        <dbReference type="EMBL" id="GGO68355.1"/>
    </source>
</evidence>
<evidence type="ECO:0000259" key="1">
    <source>
        <dbReference type="Pfam" id="PF00085"/>
    </source>
</evidence>
<dbReference type="CDD" id="cd02947">
    <property type="entry name" value="TRX_family"/>
    <property type="match status" value="1"/>
</dbReference>
<keyword evidence="3" id="KW-1185">Reference proteome</keyword>
<name>A0A917YWL9_9ACTN</name>
<accession>A0A917YWL9</accession>
<dbReference type="SUPFAM" id="SSF52833">
    <property type="entry name" value="Thioredoxin-like"/>
    <property type="match status" value="1"/>
</dbReference>
<feature type="domain" description="Thioredoxin" evidence="1">
    <location>
        <begin position="48"/>
        <end position="128"/>
    </location>
</feature>
<dbReference type="Proteomes" id="UP000646523">
    <property type="component" value="Unassembled WGS sequence"/>
</dbReference>
<proteinExistence type="predicted"/>
<sequence>MTGVWVVLATLALGLAIGVVRMLRDGRVRDRPGDRLTEASLGAPLGERATLLQFSTAFCQPCRATRRILADVSAVVPGVTHVEIDAESRLDLVRELDIMRTPTVLVLDGDGNIVKRASGQPRKQDVLAALAGAVPDPASHAPSHESDEK</sequence>
<dbReference type="AlphaFoldDB" id="A0A917YWL9"/>